<protein>
    <submittedName>
        <fullName evidence="1">Uncharacterized protein</fullName>
    </submittedName>
</protein>
<evidence type="ECO:0000313" key="2">
    <source>
        <dbReference type="Proteomes" id="UP001234297"/>
    </source>
</evidence>
<keyword evidence="2" id="KW-1185">Reference proteome</keyword>
<sequence>MGAGGRMSQNTPSTKKDHVLERVSVTKPSFTLSQPRKAIPPHFSSSPSFAPCPTSSLASPSHPSSTNSLSSPPLLYNHRCHHANIGNLKRDELFVPKLKSQVPWYSKYVNNPLGCFISLAIFFTLALPLYLIFRRKYDRFASDFDPDSPIFSERERLQVLVSDVGVFTVLYVLFKAMVARSLGWVVCVYGVPELMMGGFLVVVSYLHHTHHSLPHYDSEEWDWFKGC</sequence>
<evidence type="ECO:0000313" key="1">
    <source>
        <dbReference type="EMBL" id="KAJ8615517.1"/>
    </source>
</evidence>
<comment type="caution">
    <text evidence="1">The sequence shown here is derived from an EMBL/GenBank/DDBJ whole genome shotgun (WGS) entry which is preliminary data.</text>
</comment>
<name>A0ACC2K3B3_PERAE</name>
<reference evidence="1 2" key="1">
    <citation type="journal article" date="2022" name="Hortic Res">
        <title>A haplotype resolved chromosomal level avocado genome allows analysis of novel avocado genes.</title>
        <authorList>
            <person name="Nath O."/>
            <person name="Fletcher S.J."/>
            <person name="Hayward A."/>
            <person name="Shaw L.M."/>
            <person name="Masouleh A.K."/>
            <person name="Furtado A."/>
            <person name="Henry R.J."/>
            <person name="Mitter N."/>
        </authorList>
    </citation>
    <scope>NUCLEOTIDE SEQUENCE [LARGE SCALE GENOMIC DNA]</scope>
    <source>
        <strain evidence="2">cv. Hass</strain>
    </source>
</reference>
<accession>A0ACC2K3B3</accession>
<dbReference type="EMBL" id="CM056820">
    <property type="protein sequence ID" value="KAJ8615517.1"/>
    <property type="molecule type" value="Genomic_DNA"/>
</dbReference>
<dbReference type="Proteomes" id="UP001234297">
    <property type="component" value="Chromosome 12"/>
</dbReference>
<gene>
    <name evidence="1" type="ORF">MRB53_034889</name>
</gene>
<proteinExistence type="predicted"/>
<organism evidence="1 2">
    <name type="scientific">Persea americana</name>
    <name type="common">Avocado</name>
    <dbReference type="NCBI Taxonomy" id="3435"/>
    <lineage>
        <taxon>Eukaryota</taxon>
        <taxon>Viridiplantae</taxon>
        <taxon>Streptophyta</taxon>
        <taxon>Embryophyta</taxon>
        <taxon>Tracheophyta</taxon>
        <taxon>Spermatophyta</taxon>
        <taxon>Magnoliopsida</taxon>
        <taxon>Magnoliidae</taxon>
        <taxon>Laurales</taxon>
        <taxon>Lauraceae</taxon>
        <taxon>Persea</taxon>
    </lineage>
</organism>